<evidence type="ECO:0000259" key="16">
    <source>
        <dbReference type="SMART" id="SM00363"/>
    </source>
</evidence>
<comment type="function">
    <text evidence="2">One of the primary rRNA binding proteins, it binds directly to 16S rRNA where it nucleates assembly of the body of the 30S subunit.</text>
</comment>
<dbReference type="AlphaFoldDB" id="A0A4S8JPQ4"/>
<dbReference type="PANTHER" id="PTHR47926:SF366">
    <property type="entry name" value="PENTATRICOPEPTIDE REPEAT SUPERFAMILY PROTEIN"/>
    <property type="match status" value="1"/>
</dbReference>
<feature type="compositionally biased region" description="Basic residues" evidence="15">
    <location>
        <begin position="851"/>
        <end position="862"/>
    </location>
</feature>
<dbReference type="InterPro" id="IPR046848">
    <property type="entry name" value="E_motif"/>
</dbReference>
<comment type="subunit">
    <text evidence="11">Binds to the translation initiation factors TIF3E1.</text>
</comment>
<dbReference type="GO" id="GO:0019843">
    <property type="term" value="F:rRNA binding"/>
    <property type="evidence" value="ECO:0007669"/>
    <property type="project" value="UniProtKB-KW"/>
</dbReference>
<evidence type="ECO:0000256" key="11">
    <source>
        <dbReference type="ARBA" id="ARBA00064713"/>
    </source>
</evidence>
<feature type="region of interest" description="Disordered" evidence="15">
    <location>
        <begin position="846"/>
        <end position="876"/>
    </location>
</feature>
<keyword evidence="8 14" id="KW-0687">Ribonucleoprotein</keyword>
<evidence type="ECO:0000256" key="8">
    <source>
        <dbReference type="ARBA" id="ARBA00023274"/>
    </source>
</evidence>
<dbReference type="InterPro" id="IPR002885">
    <property type="entry name" value="PPR_rpt"/>
</dbReference>
<evidence type="ECO:0000256" key="15">
    <source>
        <dbReference type="SAM" id="MobiDB-lite"/>
    </source>
</evidence>
<gene>
    <name evidence="18" type="ORF">C4D60_Mb01t16360</name>
</gene>
<evidence type="ECO:0000313" key="19">
    <source>
        <dbReference type="Proteomes" id="UP000317650"/>
    </source>
</evidence>
<evidence type="ECO:0000256" key="13">
    <source>
        <dbReference type="PROSITE-ProRule" id="PRU00708"/>
    </source>
</evidence>
<dbReference type="PROSITE" id="PS51375">
    <property type="entry name" value="PPR"/>
    <property type="match status" value="4"/>
</dbReference>
<dbReference type="Pfam" id="PF14432">
    <property type="entry name" value="DYW_deaminase"/>
    <property type="match status" value="1"/>
</dbReference>
<comment type="function">
    <text evidence="1">With S5 and S12 plays an important role in translational accuracy.</text>
</comment>
<dbReference type="GO" id="GO:0009451">
    <property type="term" value="P:RNA modification"/>
    <property type="evidence" value="ECO:0007669"/>
    <property type="project" value="InterPro"/>
</dbReference>
<evidence type="ECO:0000256" key="1">
    <source>
        <dbReference type="ARBA" id="ARBA00003004"/>
    </source>
</evidence>
<dbReference type="NCBIfam" id="TIGR00756">
    <property type="entry name" value="PPR"/>
    <property type="match status" value="4"/>
</dbReference>
<dbReference type="FunFam" id="3.10.290.10:FF:000021">
    <property type="entry name" value="40S ribosomal protein S9"/>
    <property type="match status" value="1"/>
</dbReference>
<dbReference type="GO" id="GO:0008270">
    <property type="term" value="F:zinc ion binding"/>
    <property type="evidence" value="ECO:0007669"/>
    <property type="project" value="InterPro"/>
</dbReference>
<evidence type="ECO:0000313" key="18">
    <source>
        <dbReference type="EMBL" id="THU63494.1"/>
    </source>
</evidence>
<dbReference type="GO" id="GO:0015935">
    <property type="term" value="C:small ribosomal subunit"/>
    <property type="evidence" value="ECO:0007669"/>
    <property type="project" value="InterPro"/>
</dbReference>
<dbReference type="FunFam" id="1.25.40.10:FF:000381">
    <property type="entry name" value="Pentatricopeptide repeat-containing protein"/>
    <property type="match status" value="1"/>
</dbReference>
<dbReference type="PROSITE" id="PS00632">
    <property type="entry name" value="RIBOSOMAL_S4"/>
    <property type="match status" value="1"/>
</dbReference>
<dbReference type="Pfam" id="PF20431">
    <property type="entry name" value="E_motif"/>
    <property type="match status" value="1"/>
</dbReference>
<dbReference type="CDD" id="cd00165">
    <property type="entry name" value="S4"/>
    <property type="match status" value="1"/>
</dbReference>
<dbReference type="Pfam" id="PF00163">
    <property type="entry name" value="Ribosomal_S4"/>
    <property type="match status" value="1"/>
</dbReference>
<dbReference type="Pfam" id="PF01535">
    <property type="entry name" value="PPR"/>
    <property type="match status" value="4"/>
</dbReference>
<organism evidence="18 19">
    <name type="scientific">Musa balbisiana</name>
    <name type="common">Banana</name>
    <dbReference type="NCBI Taxonomy" id="52838"/>
    <lineage>
        <taxon>Eukaryota</taxon>
        <taxon>Viridiplantae</taxon>
        <taxon>Streptophyta</taxon>
        <taxon>Embryophyta</taxon>
        <taxon>Tracheophyta</taxon>
        <taxon>Spermatophyta</taxon>
        <taxon>Magnoliopsida</taxon>
        <taxon>Liliopsida</taxon>
        <taxon>Zingiberales</taxon>
        <taxon>Musaceae</taxon>
        <taxon>Musa</taxon>
    </lineage>
</organism>
<feature type="repeat" description="PPR" evidence="13">
    <location>
        <begin position="375"/>
        <end position="409"/>
    </location>
</feature>
<dbReference type="Pfam" id="PF01479">
    <property type="entry name" value="S4"/>
    <property type="match status" value="1"/>
</dbReference>
<name>A0A4S8JPQ4_MUSBA</name>
<keyword evidence="7 14" id="KW-0689">Ribosomal protein</keyword>
<dbReference type="FunFam" id="1.25.40.10:FF:000344">
    <property type="entry name" value="Pentatricopeptide repeat-containing protein"/>
    <property type="match status" value="1"/>
</dbReference>
<dbReference type="PANTHER" id="PTHR47926">
    <property type="entry name" value="PENTATRICOPEPTIDE REPEAT-CONTAINING PROTEIN"/>
    <property type="match status" value="1"/>
</dbReference>
<keyword evidence="19" id="KW-1185">Reference proteome</keyword>
<dbReference type="InterPro" id="IPR011990">
    <property type="entry name" value="TPR-like_helical_dom_sf"/>
</dbReference>
<dbReference type="SMART" id="SM00363">
    <property type="entry name" value="S4"/>
    <property type="match status" value="1"/>
</dbReference>
<dbReference type="Gene3D" id="3.10.290.10">
    <property type="entry name" value="RNA-binding S4 domain"/>
    <property type="match status" value="1"/>
</dbReference>
<dbReference type="InterPro" id="IPR001912">
    <property type="entry name" value="Ribosomal_uS4_N"/>
</dbReference>
<keyword evidence="6 12" id="KW-0694">RNA-binding</keyword>
<evidence type="ECO:0000256" key="14">
    <source>
        <dbReference type="RuleBase" id="RU003699"/>
    </source>
</evidence>
<dbReference type="InterPro" id="IPR036986">
    <property type="entry name" value="S4_RNA-bd_sf"/>
</dbReference>
<protein>
    <recommendedName>
        <fullName evidence="10">30S ribosomal protein S4, chloroplastic</fullName>
    </recommendedName>
</protein>
<evidence type="ECO:0000256" key="9">
    <source>
        <dbReference type="ARBA" id="ARBA00025813"/>
    </source>
</evidence>
<dbReference type="Gene3D" id="1.25.40.10">
    <property type="entry name" value="Tetratricopeptide repeat domain"/>
    <property type="match status" value="4"/>
</dbReference>
<dbReference type="Proteomes" id="UP000317650">
    <property type="component" value="Chromosome 1"/>
</dbReference>
<dbReference type="InterPro" id="IPR018079">
    <property type="entry name" value="Ribosomal_uS4_CS"/>
</dbReference>
<feature type="domain" description="Small ribosomal subunit protein uS4 N-terminal" evidence="17">
    <location>
        <begin position="684"/>
        <end position="787"/>
    </location>
</feature>
<comment type="subunit">
    <text evidence="9">Part of the 30S ribosomal subunit. Contacts protein S5. The interaction surface between S4 and S5 is involved in control of translational fidelity.</text>
</comment>
<evidence type="ECO:0000256" key="5">
    <source>
        <dbReference type="ARBA" id="ARBA00022737"/>
    </source>
</evidence>
<proteinExistence type="inferred from homology"/>
<dbReference type="FunFam" id="1.25.40.10:FF:000366">
    <property type="entry name" value="Pentatricopeptide (PPR) repeat-containing protein"/>
    <property type="match status" value="1"/>
</dbReference>
<dbReference type="NCBIfam" id="TIGR01018">
    <property type="entry name" value="uS4_arch"/>
    <property type="match status" value="1"/>
</dbReference>
<feature type="repeat" description="PPR" evidence="13">
    <location>
        <begin position="171"/>
        <end position="205"/>
    </location>
</feature>
<dbReference type="STRING" id="52838.A0A4S8JPQ4"/>
<dbReference type="FunFam" id="1.25.40.10:FF:000196">
    <property type="entry name" value="Pentatricopeptide repeat-containing protein At4g14850"/>
    <property type="match status" value="1"/>
</dbReference>
<evidence type="ECO:0000259" key="17">
    <source>
        <dbReference type="SMART" id="SM01390"/>
    </source>
</evidence>
<feature type="repeat" description="PPR" evidence="13">
    <location>
        <begin position="70"/>
        <end position="104"/>
    </location>
</feature>
<sequence>MVKEPSVLAQLIQSYAQARKLNRGKQLHAHLISLGGVPSTFVANHLINMYAKCGDIHHAAALFDGMTQRNLVSWSAMISGFSQNGQALEALRTFSLMCGAGVRPTEFAFSSAIQASASFGSLAYGRQMHCSSVKLGFDDELFVGSNLAEMYAGCGSLVEARLVFEEMPWKDEVSWTTMIDGYAKNGNFEDALRAFKEMIDAGRITIDQHALCSALNACAGLKAYRFGQSLHSSVVKLGLESETFIVNALTDMYAKAGDMDSASSVAKKVGSDWNVVSCSSLIDGYVEMNQFEEALRTYVDCRRQGTEPNEFTFSSMIKACANQAVLEQGTQFHAQVIKTSFHMDPYVSSSLVDMYGKCGILKCSIQLFGEIQHASDAAWNSMVGALAHHGRGKEAVEAFHGMVTGGCKPNHITFVNLLMACSHSGLVESGLEYFHSMHKTFGVEPAEEHYSCVIDMLARAGRLEEVKDFIGRMPFEPNAYGWCSLLGACRTHGDVELGEFAAEKLMKLEPGNTGIHVLLSTMYASMGHWEDVKAARKLMRDSRVKKLPGFSWVDVDNKAHVFGADDPSHPQIKEIHEKLGELSVKLSQAGYVPVTASVASNLEEGSRERSLHHHSERIAVAFALISTPPTKPIIVKKNLRICIDCHSAIKLISQIESREIIVRDNARFHHFADGMCSCGDYCYDGLFSDGKTFKKPRRPYEKERLDAELKLVGEYGLRCKRELWRVQYALSRIRNAARDLLTLDEKNPRRIFEGEALLRRMNRYGLLEEGQNKLDYVLALTVENFLERRLQTLVFKSGMAKSIHHARVLIRQRHIRVGRQVVNIPSFMVRVDSAKHIDFSLTSPFGGGRPGRVKRRNQKAAAKKAAGGDGDEEDEE</sequence>
<dbReference type="NCBIfam" id="NF003139">
    <property type="entry name" value="PRK04051.1"/>
    <property type="match status" value="1"/>
</dbReference>
<comment type="caution">
    <text evidence="18">The sequence shown here is derived from an EMBL/GenBank/DDBJ whole genome shotgun (WGS) entry which is preliminary data.</text>
</comment>
<dbReference type="GO" id="GO:0003735">
    <property type="term" value="F:structural constituent of ribosome"/>
    <property type="evidence" value="ECO:0007669"/>
    <property type="project" value="InterPro"/>
</dbReference>
<keyword evidence="5" id="KW-0677">Repeat</keyword>
<reference evidence="18 19" key="1">
    <citation type="journal article" date="2019" name="Nat. Plants">
        <title>Genome sequencing of Musa balbisiana reveals subgenome evolution and function divergence in polyploid bananas.</title>
        <authorList>
            <person name="Yao X."/>
        </authorList>
    </citation>
    <scope>NUCLEOTIDE SEQUENCE [LARGE SCALE GENOMIC DNA]</scope>
    <source>
        <strain evidence="19">cv. DH-PKW</strain>
        <tissue evidence="18">Leaves</tissue>
    </source>
</reference>
<dbReference type="Pfam" id="PF13041">
    <property type="entry name" value="PPR_2"/>
    <property type="match status" value="2"/>
</dbReference>
<feature type="repeat" description="PPR" evidence="13">
    <location>
        <begin position="274"/>
        <end position="308"/>
    </location>
</feature>
<evidence type="ECO:0000256" key="4">
    <source>
        <dbReference type="ARBA" id="ARBA00022730"/>
    </source>
</evidence>
<comment type="similarity">
    <text evidence="3 14">Belongs to the universal ribosomal protein uS4 family.</text>
</comment>
<dbReference type="InterPro" id="IPR032867">
    <property type="entry name" value="DYW_dom"/>
</dbReference>
<evidence type="ECO:0000256" key="3">
    <source>
        <dbReference type="ARBA" id="ARBA00007465"/>
    </source>
</evidence>
<dbReference type="PROSITE" id="PS50889">
    <property type="entry name" value="S4"/>
    <property type="match status" value="1"/>
</dbReference>
<dbReference type="InterPro" id="IPR046960">
    <property type="entry name" value="PPR_At4g14850-like_plant"/>
</dbReference>
<evidence type="ECO:0000256" key="7">
    <source>
        <dbReference type="ARBA" id="ARBA00022980"/>
    </source>
</evidence>
<feature type="domain" description="RNA-binding S4" evidence="16">
    <location>
        <begin position="788"/>
        <end position="859"/>
    </location>
</feature>
<dbReference type="GO" id="GO:0006412">
    <property type="term" value="P:translation"/>
    <property type="evidence" value="ECO:0007669"/>
    <property type="project" value="InterPro"/>
</dbReference>
<keyword evidence="4 12" id="KW-0699">rRNA-binding</keyword>
<dbReference type="SMART" id="SM01390">
    <property type="entry name" value="Ribosomal_S4"/>
    <property type="match status" value="1"/>
</dbReference>
<evidence type="ECO:0000256" key="6">
    <source>
        <dbReference type="ARBA" id="ARBA00022884"/>
    </source>
</evidence>
<dbReference type="InterPro" id="IPR002942">
    <property type="entry name" value="S4_RNA-bd"/>
</dbReference>
<dbReference type="InterPro" id="IPR005710">
    <property type="entry name" value="Ribosomal_uS4_euk/arc"/>
</dbReference>
<accession>A0A4S8JPQ4</accession>
<dbReference type="EMBL" id="PYDT01000004">
    <property type="protein sequence ID" value="THU63494.1"/>
    <property type="molecule type" value="Genomic_DNA"/>
</dbReference>
<evidence type="ECO:0000256" key="2">
    <source>
        <dbReference type="ARBA" id="ARBA00003866"/>
    </source>
</evidence>
<dbReference type="SUPFAM" id="SSF55174">
    <property type="entry name" value="Alpha-L RNA-binding motif"/>
    <property type="match status" value="1"/>
</dbReference>
<evidence type="ECO:0000256" key="12">
    <source>
        <dbReference type="PROSITE-ProRule" id="PRU00182"/>
    </source>
</evidence>
<evidence type="ECO:0000256" key="10">
    <source>
        <dbReference type="ARBA" id="ARBA00035533"/>
    </source>
</evidence>